<proteinExistence type="predicted"/>
<reference evidence="2" key="1">
    <citation type="submission" date="2021-06" db="EMBL/GenBank/DDBJ databases">
        <authorList>
            <person name="Kallberg Y."/>
            <person name="Tangrot J."/>
            <person name="Rosling A."/>
        </authorList>
    </citation>
    <scope>NUCLEOTIDE SEQUENCE</scope>
    <source>
        <strain evidence="2">MA453B</strain>
    </source>
</reference>
<evidence type="ECO:0000256" key="1">
    <source>
        <dbReference type="SAM" id="MobiDB-lite"/>
    </source>
</evidence>
<organism evidence="2 3">
    <name type="scientific">Dentiscutata erythropus</name>
    <dbReference type="NCBI Taxonomy" id="1348616"/>
    <lineage>
        <taxon>Eukaryota</taxon>
        <taxon>Fungi</taxon>
        <taxon>Fungi incertae sedis</taxon>
        <taxon>Mucoromycota</taxon>
        <taxon>Glomeromycotina</taxon>
        <taxon>Glomeromycetes</taxon>
        <taxon>Diversisporales</taxon>
        <taxon>Gigasporaceae</taxon>
        <taxon>Dentiscutata</taxon>
    </lineage>
</organism>
<comment type="caution">
    <text evidence="2">The sequence shown here is derived from an EMBL/GenBank/DDBJ whole genome shotgun (WGS) entry which is preliminary data.</text>
</comment>
<feature type="non-terminal residue" evidence="2">
    <location>
        <position position="74"/>
    </location>
</feature>
<accession>A0A9N9KFD6</accession>
<sequence>SQNCDNEGSANYNNEGLPTYTSESEKYLSEESIQDFNEQEFHRNFHTAQKVLKNKNNVVSHKRALNITNNQENK</sequence>
<keyword evidence="3" id="KW-1185">Reference proteome</keyword>
<evidence type="ECO:0000313" key="2">
    <source>
        <dbReference type="EMBL" id="CAG8825383.1"/>
    </source>
</evidence>
<evidence type="ECO:0000313" key="3">
    <source>
        <dbReference type="Proteomes" id="UP000789405"/>
    </source>
</evidence>
<dbReference type="OrthoDB" id="10483590at2759"/>
<protein>
    <submittedName>
        <fullName evidence="2">14858_t:CDS:1</fullName>
    </submittedName>
</protein>
<name>A0A9N9KFD6_9GLOM</name>
<dbReference type="Proteomes" id="UP000789405">
    <property type="component" value="Unassembled WGS sequence"/>
</dbReference>
<feature type="region of interest" description="Disordered" evidence="1">
    <location>
        <begin position="1"/>
        <end position="29"/>
    </location>
</feature>
<gene>
    <name evidence="2" type="ORF">DERYTH_LOCUS27892</name>
</gene>
<feature type="compositionally biased region" description="Polar residues" evidence="1">
    <location>
        <begin position="1"/>
        <end position="22"/>
    </location>
</feature>
<dbReference type="AlphaFoldDB" id="A0A9N9KFD6"/>
<dbReference type="EMBL" id="CAJVPY010066391">
    <property type="protein sequence ID" value="CAG8825383.1"/>
    <property type="molecule type" value="Genomic_DNA"/>
</dbReference>